<organism evidence="7 8">
    <name type="scientific">Cryptomeria japonica</name>
    <name type="common">Japanese cedar</name>
    <name type="synonym">Cupressus japonica</name>
    <dbReference type="NCBI Taxonomy" id="3369"/>
    <lineage>
        <taxon>Eukaryota</taxon>
        <taxon>Viridiplantae</taxon>
        <taxon>Streptophyta</taxon>
        <taxon>Embryophyta</taxon>
        <taxon>Tracheophyta</taxon>
        <taxon>Spermatophyta</taxon>
        <taxon>Pinopsida</taxon>
        <taxon>Pinidae</taxon>
        <taxon>Conifers II</taxon>
        <taxon>Cupressales</taxon>
        <taxon>Cupressaceae</taxon>
        <taxon>Cryptomeria</taxon>
    </lineage>
</organism>
<dbReference type="Pfam" id="PF00902">
    <property type="entry name" value="TatC"/>
    <property type="match status" value="1"/>
</dbReference>
<dbReference type="Proteomes" id="UP001234787">
    <property type="component" value="Unassembled WGS sequence"/>
</dbReference>
<evidence type="ECO:0000256" key="6">
    <source>
        <dbReference type="SAM" id="MobiDB-lite"/>
    </source>
</evidence>
<keyword evidence="5" id="KW-0472">Membrane</keyword>
<protein>
    <submittedName>
        <fullName evidence="7">Uncharacterized protein</fullName>
    </submittedName>
</protein>
<evidence type="ECO:0000256" key="2">
    <source>
        <dbReference type="ARBA" id="ARBA00008882"/>
    </source>
</evidence>
<gene>
    <name evidence="7" type="ORF">SUGI_1226840</name>
</gene>
<dbReference type="GO" id="GO:0033281">
    <property type="term" value="C:TAT protein transport complex"/>
    <property type="evidence" value="ECO:0007669"/>
    <property type="project" value="TreeGrafter"/>
</dbReference>
<evidence type="ECO:0000256" key="4">
    <source>
        <dbReference type="ARBA" id="ARBA00022989"/>
    </source>
</evidence>
<evidence type="ECO:0000256" key="3">
    <source>
        <dbReference type="ARBA" id="ARBA00022692"/>
    </source>
</evidence>
<name>A0AAD3RPU0_CRYJA</name>
<dbReference type="GO" id="GO:0043953">
    <property type="term" value="P:protein transport by the Tat complex"/>
    <property type="evidence" value="ECO:0007669"/>
    <property type="project" value="TreeGrafter"/>
</dbReference>
<evidence type="ECO:0000313" key="8">
    <source>
        <dbReference type="Proteomes" id="UP001234787"/>
    </source>
</evidence>
<dbReference type="PANTHER" id="PTHR30371:SF0">
    <property type="entry name" value="SEC-INDEPENDENT PROTEIN TRANSLOCASE PROTEIN TATC, CHLOROPLASTIC-RELATED"/>
    <property type="match status" value="1"/>
</dbReference>
<dbReference type="EMBL" id="BSEH01000022">
    <property type="protein sequence ID" value="GLJ56528.1"/>
    <property type="molecule type" value="Genomic_DNA"/>
</dbReference>
<feature type="region of interest" description="Disordered" evidence="6">
    <location>
        <begin position="32"/>
        <end position="55"/>
    </location>
</feature>
<evidence type="ECO:0000313" key="7">
    <source>
        <dbReference type="EMBL" id="GLJ56528.1"/>
    </source>
</evidence>
<evidence type="ECO:0000256" key="1">
    <source>
        <dbReference type="ARBA" id="ARBA00004141"/>
    </source>
</evidence>
<dbReference type="GO" id="GO:0065002">
    <property type="term" value="P:intracellular protein transmembrane transport"/>
    <property type="evidence" value="ECO:0007669"/>
    <property type="project" value="TreeGrafter"/>
</dbReference>
<dbReference type="GO" id="GO:0009977">
    <property type="term" value="F:proton motive force dependent protein transmembrane transporter activity"/>
    <property type="evidence" value="ECO:0007669"/>
    <property type="project" value="TreeGrafter"/>
</dbReference>
<keyword evidence="4" id="KW-1133">Transmembrane helix</keyword>
<keyword evidence="3" id="KW-0812">Transmembrane</keyword>
<comment type="subcellular location">
    <subcellularLocation>
        <location evidence="1">Membrane</location>
        <topology evidence="1">Multi-pass membrane protein</topology>
    </subcellularLocation>
</comment>
<accession>A0AAD3RPU0</accession>
<evidence type="ECO:0000256" key="5">
    <source>
        <dbReference type="ARBA" id="ARBA00023136"/>
    </source>
</evidence>
<dbReference type="AlphaFoldDB" id="A0AAD3RPU0"/>
<reference evidence="7" key="1">
    <citation type="submission" date="2022-12" db="EMBL/GenBank/DDBJ databases">
        <title>Chromosome-Level Genome Assembly of Japanese Cedar (Cryptomeriajaponica D. Don).</title>
        <authorList>
            <person name="Fujino T."/>
            <person name="Yamaguchi K."/>
            <person name="Yokoyama T."/>
            <person name="Hamanaka T."/>
            <person name="Harazono Y."/>
            <person name="Kamada H."/>
            <person name="Kobayashi W."/>
            <person name="Ujino-Ihara T."/>
            <person name="Uchiyama K."/>
            <person name="Matsumoto A."/>
            <person name="Izuno A."/>
            <person name="Tsumura Y."/>
            <person name="Toyoda A."/>
            <person name="Shigenobu S."/>
            <person name="Moriguchi Y."/>
            <person name="Ueno S."/>
            <person name="Kasahara M."/>
        </authorList>
    </citation>
    <scope>NUCLEOTIDE SEQUENCE</scope>
</reference>
<proteinExistence type="inferred from homology"/>
<keyword evidence="8" id="KW-1185">Reference proteome</keyword>
<dbReference type="InterPro" id="IPR002033">
    <property type="entry name" value="TatC"/>
</dbReference>
<comment type="caution">
    <text evidence="7">The sequence shown here is derived from an EMBL/GenBank/DDBJ whole genome shotgun (WGS) entry which is preliminary data.</text>
</comment>
<sequence>MIWRLLNGGAKWYHRSIRNMAPPPQRTIVPTQPDGWGAKGPPTHPGRGGGVGGNSSWQAQQWPRGEVGGMKVVRILGGRGPPSAVHSHGSTCSRGGGVQQVKCCIERSITSQWFYCSPLNGSTVPPKIRSWGDWSERISYESFLLYHTNFALKTPPGEARIRSVWISIGPSPTRLTRHWFPEESISPSAKPHLTPPLDPYPVRTRSTEASPTCATTSSVARSYSVFPSISYQIWCPSIPSCYEGRRARYNQFFHPSGFCFSPFLFLTLPRAVPNVRHFPCFAGTTSTNLLMIKLQPKIFDHIMSTVRISFIPPIRSQVPVIAIRLPEPKGLSVKTSAKNRRSFMVSPLPTAAFSAPPDIWCQIVACSPIHLTMELTISVASIVRVRETGQLGSP</sequence>
<dbReference type="PANTHER" id="PTHR30371">
    <property type="entry name" value="SEC-INDEPENDENT PROTEIN TRANSLOCASE PROTEIN TATC"/>
    <property type="match status" value="1"/>
</dbReference>
<comment type="similarity">
    <text evidence="2">Belongs to the TatC family.</text>
</comment>